<feature type="compositionally biased region" description="Low complexity" evidence="1">
    <location>
        <begin position="184"/>
        <end position="197"/>
    </location>
</feature>
<dbReference type="Pfam" id="PF05678">
    <property type="entry name" value="VQ"/>
    <property type="match status" value="1"/>
</dbReference>
<keyword evidence="4" id="KW-1185">Reference proteome</keyword>
<name>A0A9Q1JLU4_9CARY</name>
<dbReference type="OrthoDB" id="1726347at2759"/>
<gene>
    <name evidence="3" type="ORF">Cgig2_028741</name>
</gene>
<evidence type="ECO:0000256" key="1">
    <source>
        <dbReference type="SAM" id="MobiDB-lite"/>
    </source>
</evidence>
<feature type="region of interest" description="Disordered" evidence="1">
    <location>
        <begin position="63"/>
        <end position="82"/>
    </location>
</feature>
<feature type="compositionally biased region" description="Basic residues" evidence="1">
    <location>
        <begin position="72"/>
        <end position="82"/>
    </location>
</feature>
<accession>A0A9Q1JLU4</accession>
<reference evidence="3" key="1">
    <citation type="submission" date="2022-04" db="EMBL/GenBank/DDBJ databases">
        <title>Carnegiea gigantea Genome sequencing and assembly v2.</title>
        <authorList>
            <person name="Copetti D."/>
            <person name="Sanderson M.J."/>
            <person name="Burquez A."/>
            <person name="Wojciechowski M.F."/>
        </authorList>
    </citation>
    <scope>NUCLEOTIDE SEQUENCE</scope>
    <source>
        <strain evidence="3">SGP5-SGP5p</strain>
        <tissue evidence="3">Aerial part</tissue>
    </source>
</reference>
<feature type="compositionally biased region" description="Gly residues" evidence="1">
    <location>
        <begin position="198"/>
        <end position="208"/>
    </location>
</feature>
<dbReference type="InterPro" id="IPR008889">
    <property type="entry name" value="VQ"/>
</dbReference>
<comment type="caution">
    <text evidence="3">The sequence shown here is derived from an EMBL/GenBank/DDBJ whole genome shotgun (WGS) entry which is preliminary data.</text>
</comment>
<evidence type="ECO:0000313" key="4">
    <source>
        <dbReference type="Proteomes" id="UP001153076"/>
    </source>
</evidence>
<dbReference type="AlphaFoldDB" id="A0A9Q1JLU4"/>
<evidence type="ECO:0000313" key="3">
    <source>
        <dbReference type="EMBL" id="KAJ8424068.1"/>
    </source>
</evidence>
<feature type="domain" description="VQ" evidence="2">
    <location>
        <begin position="84"/>
        <end position="109"/>
    </location>
</feature>
<dbReference type="EMBL" id="JAKOGI010001784">
    <property type="protein sequence ID" value="KAJ8424068.1"/>
    <property type="molecule type" value="Genomic_DNA"/>
</dbReference>
<organism evidence="3 4">
    <name type="scientific">Carnegiea gigantea</name>
    <dbReference type="NCBI Taxonomy" id="171969"/>
    <lineage>
        <taxon>Eukaryota</taxon>
        <taxon>Viridiplantae</taxon>
        <taxon>Streptophyta</taxon>
        <taxon>Embryophyta</taxon>
        <taxon>Tracheophyta</taxon>
        <taxon>Spermatophyta</taxon>
        <taxon>Magnoliopsida</taxon>
        <taxon>eudicotyledons</taxon>
        <taxon>Gunneridae</taxon>
        <taxon>Pentapetalae</taxon>
        <taxon>Caryophyllales</taxon>
        <taxon>Cactineae</taxon>
        <taxon>Cactaceae</taxon>
        <taxon>Cactoideae</taxon>
        <taxon>Echinocereeae</taxon>
        <taxon>Carnegiea</taxon>
    </lineage>
</organism>
<protein>
    <recommendedName>
        <fullName evidence="2">VQ domain-containing protein</fullName>
    </recommendedName>
</protein>
<dbReference type="PANTHER" id="PTHR33179:SF29">
    <property type="entry name" value="OS06G0666400 PROTEIN"/>
    <property type="match status" value="1"/>
</dbReference>
<dbReference type="PANTHER" id="PTHR33179">
    <property type="entry name" value="VQ MOTIF-CONTAINING PROTEIN"/>
    <property type="match status" value="1"/>
</dbReference>
<dbReference type="InterPro" id="IPR039609">
    <property type="entry name" value="VQ_15/22"/>
</dbReference>
<evidence type="ECO:0000259" key="2">
    <source>
        <dbReference type="Pfam" id="PF05678"/>
    </source>
</evidence>
<dbReference type="Proteomes" id="UP001153076">
    <property type="component" value="Unassembled WGS sequence"/>
</dbReference>
<sequence>MASTSEWLHFHQTNPSAAAPPHSAAASTTDLFWAGQFSEATVVSTTMNSATATANPAQIPAQQLGPEGRVTKPARRRTRASRRTPTTLLNTDTTNFRAMVQQFTGGPSTAFGFSPGAATQTAQARWNQALGGPGSGFGLQFPYGDHSVGRSDLVQQGAGRGGGDVFGNINVGIFPVPGTGTGGRSSSSENRSSSNNNGSGGGFHCVVN</sequence>
<proteinExistence type="predicted"/>
<feature type="region of interest" description="Disordered" evidence="1">
    <location>
        <begin position="176"/>
        <end position="208"/>
    </location>
</feature>